<dbReference type="PANTHER" id="PTHR38828">
    <property type="match status" value="1"/>
</dbReference>
<dbReference type="OrthoDB" id="272459at2759"/>
<evidence type="ECO:0000313" key="1">
    <source>
        <dbReference type="EMBL" id="KPI87997.1"/>
    </source>
</evidence>
<dbReference type="InterPro" id="IPR039963">
    <property type="entry name" value="Unchar_22kDa"/>
</dbReference>
<dbReference type="Proteomes" id="UP000038009">
    <property type="component" value="Unassembled WGS sequence"/>
</dbReference>
<organism evidence="1 2">
    <name type="scientific">Leptomonas seymouri</name>
    <dbReference type="NCBI Taxonomy" id="5684"/>
    <lineage>
        <taxon>Eukaryota</taxon>
        <taxon>Discoba</taxon>
        <taxon>Euglenozoa</taxon>
        <taxon>Kinetoplastea</taxon>
        <taxon>Metakinetoplastina</taxon>
        <taxon>Trypanosomatida</taxon>
        <taxon>Trypanosomatidae</taxon>
        <taxon>Leishmaniinae</taxon>
        <taxon>Leptomonas</taxon>
    </lineage>
</organism>
<accession>A0A0N0P774</accession>
<reference evidence="1 2" key="1">
    <citation type="journal article" date="2015" name="PLoS Pathog.">
        <title>Leptomonas seymouri: Adaptations to the Dixenous Life Cycle Analyzed by Genome Sequencing, Transcriptome Profiling and Co-infection with Leishmania donovani.</title>
        <authorList>
            <person name="Kraeva N."/>
            <person name="Butenko A."/>
            <person name="Hlavacova J."/>
            <person name="Kostygov A."/>
            <person name="Myskova J."/>
            <person name="Grybchuk D."/>
            <person name="Lestinova T."/>
            <person name="Votypka J."/>
            <person name="Volf P."/>
            <person name="Opperdoes F."/>
            <person name="Flegontov P."/>
            <person name="Lukes J."/>
            <person name="Yurchenko V."/>
        </authorList>
    </citation>
    <scope>NUCLEOTIDE SEQUENCE [LARGE SCALE GENOMIC DNA]</scope>
    <source>
        <strain evidence="1 2">ATCC 30220</strain>
    </source>
</reference>
<name>A0A0N0P774_LEPSE</name>
<dbReference type="PANTHER" id="PTHR38828:SF3">
    <property type="match status" value="1"/>
</dbReference>
<protein>
    <submittedName>
        <fullName evidence="1">Uncharacterized protein</fullName>
    </submittedName>
</protein>
<comment type="caution">
    <text evidence="1">The sequence shown here is derived from an EMBL/GenBank/DDBJ whole genome shotgun (WGS) entry which is preliminary data.</text>
</comment>
<proteinExistence type="predicted"/>
<gene>
    <name evidence="1" type="ORF">ABL78_2933</name>
</gene>
<dbReference type="OMA" id="DARYYPV"/>
<keyword evidence="2" id="KW-1185">Reference proteome</keyword>
<dbReference type="EMBL" id="LJSK01000066">
    <property type="protein sequence ID" value="KPI87997.1"/>
    <property type="molecule type" value="Genomic_DNA"/>
</dbReference>
<sequence>MTTFNDDERVVGGVYISAEEEGRLVDRLYTQSLAHKEATLAELQSRYYPVAAPSTISDEKLQRSVKRQVDEEMEQRRQRRAEMDAKAIATAMGYASHREAVAASEQKLSPEEVETSVQRLYDETLARKKANMMQSEKRYTFNPESIESKKMRKEDLQASVDRMSKPKKTVFTTAEINKIYGF</sequence>
<dbReference type="AlphaFoldDB" id="A0A0N0P774"/>
<evidence type="ECO:0000313" key="2">
    <source>
        <dbReference type="Proteomes" id="UP000038009"/>
    </source>
</evidence>
<dbReference type="VEuPathDB" id="TriTrypDB:Lsey_0066_0250"/>